<dbReference type="InterPro" id="IPR032466">
    <property type="entry name" value="Metal_Hydrolase"/>
</dbReference>
<evidence type="ECO:0000313" key="6">
    <source>
        <dbReference type="Proteomes" id="UP001241747"/>
    </source>
</evidence>
<dbReference type="InterPro" id="IPR011059">
    <property type="entry name" value="Metal-dep_hydrolase_composite"/>
</dbReference>
<dbReference type="InterPro" id="IPR024403">
    <property type="entry name" value="DHOase_cat"/>
</dbReference>
<evidence type="ECO:0000256" key="2">
    <source>
        <dbReference type="ARBA" id="ARBA00022975"/>
    </source>
</evidence>
<dbReference type="NCBIfam" id="NF006558">
    <property type="entry name" value="PRK09059.1"/>
    <property type="match status" value="1"/>
</dbReference>
<dbReference type="EMBL" id="JAUSVY010000002">
    <property type="protein sequence ID" value="MDQ0504061.1"/>
    <property type="molecule type" value="Genomic_DNA"/>
</dbReference>
<keyword evidence="6" id="KW-1185">Reference proteome</keyword>
<dbReference type="SUPFAM" id="SSF51556">
    <property type="entry name" value="Metallo-dependent hydrolases"/>
    <property type="match status" value="1"/>
</dbReference>
<feature type="domain" description="Dihydroorotase catalytic" evidence="4">
    <location>
        <begin position="64"/>
        <end position="251"/>
    </location>
</feature>
<feature type="domain" description="Amidohydrolase 3" evidence="3">
    <location>
        <begin position="358"/>
        <end position="435"/>
    </location>
</feature>
<sequence length="438" mass="46596">MRDARSFAREPRPLLLANARIIDPSRGADFTGDLYLAEGVIKDAAFGLAAAGIPEGAEVVDCAGSVVAPGLVDMRAFVGEPGFEHLETLASASHAAAAGGVTTLVCQPDTDPVVDDPAIVDFILRRARDTAVVRVHPMAAITRGLKGEEMTEVGLLKAAGAVAFTDAHKSIMNALILRRALTYARDFDALIVHHTEDATLSNGAMNEGEFASRLGLAGIPKAAETIILERDLRLVAGVRGRYHAAALTCAESLEVLERAKEAGLPVTASVSINHLSFNELDVSGYRTYFRLQPPLRAEEDRQALIRAVSSGLVDVMVSDHVPQDVEGKRLPFSEAEPGAIGLETLLPAALRLVHSDAVDIVSLLATLSTRPAQILGLDAGTLKPGAPADVIVFDPDLPFVLEPGQLKSRSRNTPFDEARLTGRVQRTIVAGEVVYEYV</sequence>
<dbReference type="Proteomes" id="UP001241747">
    <property type="component" value="Unassembled WGS sequence"/>
</dbReference>
<proteinExistence type="predicted"/>
<dbReference type="SUPFAM" id="SSF51338">
    <property type="entry name" value="Composite domain of metallo-dependent hydrolases"/>
    <property type="match status" value="1"/>
</dbReference>
<dbReference type="PANTHER" id="PTHR43668">
    <property type="entry name" value="ALLANTOINASE"/>
    <property type="match status" value="1"/>
</dbReference>
<evidence type="ECO:0000256" key="1">
    <source>
        <dbReference type="ARBA" id="ARBA00022833"/>
    </source>
</evidence>
<organism evidence="5 6">
    <name type="scientific">Xanthobacter agilis</name>
    <dbReference type="NCBI Taxonomy" id="47492"/>
    <lineage>
        <taxon>Bacteria</taxon>
        <taxon>Pseudomonadati</taxon>
        <taxon>Pseudomonadota</taxon>
        <taxon>Alphaproteobacteria</taxon>
        <taxon>Hyphomicrobiales</taxon>
        <taxon>Xanthobacteraceae</taxon>
        <taxon>Xanthobacter</taxon>
    </lineage>
</organism>
<reference evidence="5 6" key="1">
    <citation type="submission" date="2023-07" db="EMBL/GenBank/DDBJ databases">
        <title>Genomic Encyclopedia of Type Strains, Phase IV (KMG-IV): sequencing the most valuable type-strain genomes for metagenomic binning, comparative biology and taxonomic classification.</title>
        <authorList>
            <person name="Goeker M."/>
        </authorList>
    </citation>
    <scope>NUCLEOTIDE SEQUENCE [LARGE SCALE GENOMIC DNA]</scope>
    <source>
        <strain evidence="5 6">DSM 3770</strain>
    </source>
</reference>
<accession>A0ABU0LAA1</accession>
<name>A0ABU0LAA1_XANAG</name>
<evidence type="ECO:0000313" key="5">
    <source>
        <dbReference type="EMBL" id="MDQ0504061.1"/>
    </source>
</evidence>
<dbReference type="InterPro" id="IPR004722">
    <property type="entry name" value="DHOase"/>
</dbReference>
<dbReference type="Gene3D" id="2.30.40.10">
    <property type="entry name" value="Urease, subunit C, domain 1"/>
    <property type="match status" value="1"/>
</dbReference>
<dbReference type="NCBIfam" id="TIGR00857">
    <property type="entry name" value="pyrC_multi"/>
    <property type="match status" value="1"/>
</dbReference>
<dbReference type="InterPro" id="IPR013108">
    <property type="entry name" value="Amidohydro_3"/>
</dbReference>
<dbReference type="EC" id="3.5.2.3" evidence="5"/>
<dbReference type="Pfam" id="PF07969">
    <property type="entry name" value="Amidohydro_3"/>
    <property type="match status" value="1"/>
</dbReference>
<dbReference type="PANTHER" id="PTHR43668:SF2">
    <property type="entry name" value="ALLANTOINASE"/>
    <property type="match status" value="1"/>
</dbReference>
<gene>
    <name evidence="5" type="ORF">QOZ94_000835</name>
</gene>
<comment type="caution">
    <text evidence="5">The sequence shown here is derived from an EMBL/GenBank/DDBJ whole genome shotgun (WGS) entry which is preliminary data.</text>
</comment>
<evidence type="ECO:0000259" key="3">
    <source>
        <dbReference type="Pfam" id="PF07969"/>
    </source>
</evidence>
<dbReference type="Pfam" id="PF12890">
    <property type="entry name" value="DHOase"/>
    <property type="match status" value="1"/>
</dbReference>
<keyword evidence="2" id="KW-0665">Pyrimidine biosynthesis</keyword>
<protein>
    <submittedName>
        <fullName evidence="5">Dihydroorotase</fullName>
        <ecNumber evidence="5">3.5.2.3</ecNumber>
    </submittedName>
</protein>
<keyword evidence="5" id="KW-0378">Hydrolase</keyword>
<evidence type="ECO:0000259" key="4">
    <source>
        <dbReference type="Pfam" id="PF12890"/>
    </source>
</evidence>
<dbReference type="Gene3D" id="3.20.20.140">
    <property type="entry name" value="Metal-dependent hydrolases"/>
    <property type="match status" value="1"/>
</dbReference>
<dbReference type="CDD" id="cd01317">
    <property type="entry name" value="DHOase_IIa"/>
    <property type="match status" value="1"/>
</dbReference>
<keyword evidence="1" id="KW-0862">Zinc</keyword>
<dbReference type="RefSeq" id="WP_237345182.1">
    <property type="nucleotide sequence ID" value="NZ_JABWGX010000008.1"/>
</dbReference>
<dbReference type="InterPro" id="IPR050138">
    <property type="entry name" value="DHOase/Allantoinase_Hydrolase"/>
</dbReference>
<dbReference type="GO" id="GO:0004151">
    <property type="term" value="F:dihydroorotase activity"/>
    <property type="evidence" value="ECO:0007669"/>
    <property type="project" value="UniProtKB-EC"/>
</dbReference>